<evidence type="ECO:0000313" key="1">
    <source>
        <dbReference type="EMBL" id="GAA3783916.1"/>
    </source>
</evidence>
<gene>
    <name evidence="1" type="ORF">GCM10022403_018260</name>
</gene>
<comment type="caution">
    <text evidence="1">The sequence shown here is derived from an EMBL/GenBank/DDBJ whole genome shotgun (WGS) entry which is preliminary data.</text>
</comment>
<dbReference type="EMBL" id="BAABDE010000007">
    <property type="protein sequence ID" value="GAA3783916.1"/>
    <property type="molecule type" value="Genomic_DNA"/>
</dbReference>
<reference evidence="2" key="1">
    <citation type="journal article" date="2019" name="Int. J. Syst. Evol. Microbiol.">
        <title>The Global Catalogue of Microorganisms (GCM) 10K type strain sequencing project: providing services to taxonomists for standard genome sequencing and annotation.</title>
        <authorList>
            <consortium name="The Broad Institute Genomics Platform"/>
            <consortium name="The Broad Institute Genome Sequencing Center for Infectious Disease"/>
            <person name="Wu L."/>
            <person name="Ma J."/>
        </authorList>
    </citation>
    <scope>NUCLEOTIDE SEQUENCE [LARGE SCALE GENOMIC DNA]</scope>
    <source>
        <strain evidence="2">JCM 17138</strain>
    </source>
</reference>
<name>A0ABP7H719_9ACTN</name>
<dbReference type="RefSeq" id="WP_275779349.1">
    <property type="nucleotide sequence ID" value="NZ_BAABDE010000007.1"/>
</dbReference>
<sequence>MTTAARRCRACDESITDPDDAVVVGYEAGNSGPAWEVWAHREHAARQPTKQGRELLQIMAWFLLKQALDS</sequence>
<dbReference type="Proteomes" id="UP001501009">
    <property type="component" value="Unassembled WGS sequence"/>
</dbReference>
<accession>A0ABP7H719</accession>
<evidence type="ECO:0000313" key="2">
    <source>
        <dbReference type="Proteomes" id="UP001501009"/>
    </source>
</evidence>
<protein>
    <submittedName>
        <fullName evidence="1">Uncharacterized protein</fullName>
    </submittedName>
</protein>
<proteinExistence type="predicted"/>
<keyword evidence="2" id="KW-1185">Reference proteome</keyword>
<organism evidence="1 2">
    <name type="scientific">Streptomyces coacervatus</name>
    <dbReference type="NCBI Taxonomy" id="647381"/>
    <lineage>
        <taxon>Bacteria</taxon>
        <taxon>Bacillati</taxon>
        <taxon>Actinomycetota</taxon>
        <taxon>Actinomycetes</taxon>
        <taxon>Kitasatosporales</taxon>
        <taxon>Streptomycetaceae</taxon>
        <taxon>Streptomyces</taxon>
    </lineage>
</organism>